<evidence type="ECO:0000256" key="1">
    <source>
        <dbReference type="SAM" id="Coils"/>
    </source>
</evidence>
<feature type="region of interest" description="Disordered" evidence="2">
    <location>
        <begin position="1328"/>
        <end position="1377"/>
    </location>
</feature>
<feature type="region of interest" description="Disordered" evidence="2">
    <location>
        <begin position="1173"/>
        <end position="1192"/>
    </location>
</feature>
<dbReference type="ExpressionAtlas" id="Q9XEP3">
    <property type="expression patterns" value="baseline and differential"/>
</dbReference>
<dbReference type="PANTHER" id="PTHR34365:SF7">
    <property type="entry name" value="GLYCINE-RICH DOMAIN-CONTAINING PROTEIN 1"/>
    <property type="match status" value="1"/>
</dbReference>
<evidence type="ECO:0000256" key="2">
    <source>
        <dbReference type="SAM" id="MobiDB-lite"/>
    </source>
</evidence>
<dbReference type="Pfam" id="PF25334">
    <property type="entry name" value="C2_GRDP"/>
    <property type="match status" value="1"/>
</dbReference>
<dbReference type="Pfam" id="PF07173">
    <property type="entry name" value="GRDP-like"/>
    <property type="match status" value="2"/>
</dbReference>
<reference evidence="6" key="1">
    <citation type="submission" date="1998-12" db="EMBL/GenBank/DDBJ databases">
        <title>Retrotransposable elements of Sorghum bicolor.</title>
        <authorList>
            <person name="Llaca V."/>
            <person name="Lou A."/>
            <person name="Young S."/>
            <person name="Messing J."/>
        </authorList>
    </citation>
    <scope>NUCLEOTIDE SEQUENCE</scope>
</reference>
<organism evidence="6">
    <name type="scientific">Sorghum bicolor</name>
    <name type="common">Sorghum</name>
    <name type="synonym">Sorghum vulgare</name>
    <dbReference type="NCBI Taxonomy" id="4558"/>
    <lineage>
        <taxon>Eukaryota</taxon>
        <taxon>Viridiplantae</taxon>
        <taxon>Streptophyta</taxon>
        <taxon>Embryophyta</taxon>
        <taxon>Tracheophyta</taxon>
        <taxon>Spermatophyta</taxon>
        <taxon>Magnoliopsida</taxon>
        <taxon>Liliopsida</taxon>
        <taxon>Poales</taxon>
        <taxon>Poaceae</taxon>
        <taxon>PACMAD clade</taxon>
        <taxon>Panicoideae</taxon>
        <taxon>Andropogonodae</taxon>
        <taxon>Andropogoneae</taxon>
        <taxon>Sorghinae</taxon>
        <taxon>Sorghum</taxon>
    </lineage>
</organism>
<dbReference type="Pfam" id="PF25335">
    <property type="entry name" value="GRDP_C"/>
    <property type="match status" value="1"/>
</dbReference>
<accession>Q9XEP3</accession>
<dbReference type="InterPro" id="IPR057458">
    <property type="entry name" value="GRDP_C2"/>
</dbReference>
<dbReference type="InterPro" id="IPR029466">
    <property type="entry name" value="NAM-associated_C"/>
</dbReference>
<feature type="compositionally biased region" description="Polar residues" evidence="2">
    <location>
        <begin position="1337"/>
        <end position="1349"/>
    </location>
</feature>
<dbReference type="Pfam" id="PF14303">
    <property type="entry name" value="NAM-associated"/>
    <property type="match status" value="1"/>
</dbReference>
<feature type="domain" description="GRPD C-terminal" evidence="5">
    <location>
        <begin position="518"/>
        <end position="645"/>
    </location>
</feature>
<keyword evidence="1" id="KW-0175">Coiled coil</keyword>
<evidence type="ECO:0000259" key="5">
    <source>
        <dbReference type="Pfam" id="PF25335"/>
    </source>
</evidence>
<feature type="region of interest" description="Disordered" evidence="2">
    <location>
        <begin position="1064"/>
        <end position="1102"/>
    </location>
</feature>
<dbReference type="EMBL" id="AF114171">
    <property type="protein sequence ID" value="AAD27577.1"/>
    <property type="molecule type" value="Genomic_DNA"/>
</dbReference>
<dbReference type="PANTHER" id="PTHR34365">
    <property type="entry name" value="ENOLASE (DUF1399)"/>
    <property type="match status" value="1"/>
</dbReference>
<sequence>MDGEQAARWAAAQEGVPVGADLVAAALRQLKFLAAVDRRRWLYDEGPLLHRAIRRYKACWLPLLDKHTKAAVVDGPLVVPLDCEWIWHCHRLNPVHILTMMILCNSQLSVLIIQAHIFQVQYIRDCKKVYGRILNNNNVESSTQTKSILQSEKIWKELYPEEPFKLEFTKTSDVVMDVNPGVAEDITYDLVSAVKRQSSFYYQVGTPTMHDSRFLQEALARYKAFLYLIKMNQEKGLQRFRVPTYDVDLLWHTHQLHPVTYRNDMVKLLGKVLEHDDTDADRSEGKKLDVGFTETTEQFENTFGVRYWKAGCMYRGNMPSPVTSTPQIFSTEVGTGSDICKAQKDLNALDITAVELYLQIVDINNLPSAVRKENVYVRFTKNQPDTFISDGGKLDISTVTGKNAGVCLQCEPTGELILVVMVDQVSKKPEPIGKVSFPLQDLIGPDSKLSFEKWFELKAHGGHATSPPVSLRVAASATVPSSFQKVFSMVMMEPFSLKSCLLPHSIKDQNMSSWTRFVYDCGTELIRLQIREQKAKNGMAAVRELVGVLKSPKKQFQLAEFKENKWTLKDSMLSITHGTDGSLLDLKGDNQLIKLYQGRKLEYERKCCSAHSEDVSAVTAVKFCAEHPYGKAVALLDTESQLIMVNEDWFLLPWITTSVLFMDADGKDSMKLIGGAVVQKGAVFGSDTSMVLETQAVGAGSVATAPAQCGTCSTAFSGDKVVAGFKAEHASSGASRTVVVSGENSHTESASGCGGGCGSSCGPMVAEDSKADNAKSGGCGSGCGGGCGGGGGCGTMLKASTMASEGQSRSGGCGSGCGGGCGGGGGCGTMLKASTMASEGQSKSGGCGGGCGSGCGGGCGSGMAIEGSKTANHAKSGGCGSGCGGGCGGGGGCGTMLKASTMASVGQSKSGGCGGGCGSGCGGGCGGGMAIEGSKTANHAKSGGCGSGCGSGCGGGCGTLFSSSTAADQGHSRSSGGCGSGCGGGGCGSGSMVAEGSTGRHAKSGGCGSSCGGGCGGGGGCGTIFNVSTKAGGEGKHSVSGGCGSGCGVLHAVLRVELSRRGISAASGEKSRADATRAARREDRDASGQTRRERADGGQSGGSLAARLKIARVSILKIARVDGRRESREDRLVRPSLYLSTSPWTTPSSSVGTPLFSGNVVSAQLQEDVVESQSPDVTVGGRRAKKGTSHRQKKFDIEEDKVICSAWLNVSKDPINGANQGRSTFWGRIRAFFEKHKDKKTAVCVRTESSIMHRWLTIQRDVNKFCSCYEKIERRNASGATIQDMINAALETYIGADEENKPFTLMHCYLKLKEEDKWKSLRIELAQKNKKQKTTKESTPSNVEASNNDEIPEVAAPDSEERKRPKGQKQVKQARRDDASLAVLEKMLEKKEARELERDKAREASLEIERASLEIEKAALEIEKKRLSNEEKKIEAELMKEEKDIMLADKTSLDEEQLQWLQIMKNKILARHTGN</sequence>
<feature type="compositionally biased region" description="Basic residues" evidence="2">
    <location>
        <begin position="1364"/>
        <end position="1373"/>
    </location>
</feature>
<feature type="domain" description="GRDP C2" evidence="4">
    <location>
        <begin position="352"/>
        <end position="479"/>
    </location>
</feature>
<feature type="coiled-coil region" evidence="1">
    <location>
        <begin position="1384"/>
        <end position="1444"/>
    </location>
</feature>
<evidence type="ECO:0000259" key="3">
    <source>
        <dbReference type="Pfam" id="PF14303"/>
    </source>
</evidence>
<evidence type="ECO:0000313" key="6">
    <source>
        <dbReference type="EMBL" id="AAD27577.1"/>
    </source>
</evidence>
<protein>
    <submittedName>
        <fullName evidence="6">Uncharacterized protein</fullName>
    </submittedName>
</protein>
<evidence type="ECO:0000259" key="4">
    <source>
        <dbReference type="Pfam" id="PF25334"/>
    </source>
</evidence>
<dbReference type="InterPro" id="IPR057518">
    <property type="entry name" value="GRDP_C"/>
</dbReference>
<feature type="compositionally biased region" description="Basic and acidic residues" evidence="2">
    <location>
        <begin position="1069"/>
        <end position="1096"/>
    </location>
</feature>
<feature type="compositionally biased region" description="Basic residues" evidence="2">
    <location>
        <begin position="1182"/>
        <end position="1192"/>
    </location>
</feature>
<name>Q9XEP3_SORBI</name>
<proteinExistence type="predicted"/>
<feature type="domain" description="No apical meristem-associated C-terminal" evidence="3">
    <location>
        <begin position="1301"/>
        <end position="1468"/>
    </location>
</feature>
<dbReference type="InterPro" id="IPR009836">
    <property type="entry name" value="GRDP-like"/>
</dbReference>